<dbReference type="EMBL" id="JAGVWF010000037">
    <property type="protein sequence ID" value="MBS3059326.1"/>
    <property type="molecule type" value="Genomic_DNA"/>
</dbReference>
<evidence type="ECO:0000313" key="3">
    <source>
        <dbReference type="EMBL" id="HIH08198.1"/>
    </source>
</evidence>
<dbReference type="InterPro" id="IPR036161">
    <property type="entry name" value="RPB6/omega-like_sf"/>
</dbReference>
<dbReference type="SUPFAM" id="SSF63562">
    <property type="entry name" value="RPB6/omega subunit-like"/>
    <property type="match status" value="1"/>
</dbReference>
<evidence type="ECO:0000256" key="1">
    <source>
        <dbReference type="ARBA" id="ARBA00022478"/>
    </source>
</evidence>
<gene>
    <name evidence="3" type="ORF">HA237_02385</name>
    <name evidence="4" type="ORF">J4224_02775</name>
</gene>
<dbReference type="GO" id="GO:0003899">
    <property type="term" value="F:DNA-directed RNA polymerase activity"/>
    <property type="evidence" value="ECO:0007669"/>
    <property type="project" value="UniProtKB-EC"/>
</dbReference>
<dbReference type="GO" id="GO:0006360">
    <property type="term" value="P:transcription by RNA polymerase I"/>
    <property type="evidence" value="ECO:0007669"/>
    <property type="project" value="TreeGrafter"/>
</dbReference>
<dbReference type="Gene3D" id="3.90.940.10">
    <property type="match status" value="1"/>
</dbReference>
<dbReference type="Proteomes" id="UP000577419">
    <property type="component" value="Unassembled WGS sequence"/>
</dbReference>
<organism evidence="3 5">
    <name type="scientific">Candidatus Iainarchaeum sp</name>
    <dbReference type="NCBI Taxonomy" id="3101447"/>
    <lineage>
        <taxon>Archaea</taxon>
        <taxon>Candidatus Iainarchaeota</taxon>
        <taxon>Candidatus Iainarchaeia</taxon>
        <taxon>Candidatus Iainarchaeales</taxon>
        <taxon>Candidatus Iainarchaeaceae</taxon>
        <taxon>Candidatus Iainarchaeum</taxon>
    </lineage>
</organism>
<dbReference type="PANTHER" id="PTHR47227">
    <property type="entry name" value="DNA-DIRECTED RNA POLYMERASE SUBUNIT K"/>
    <property type="match status" value="1"/>
</dbReference>
<dbReference type="PROSITE" id="PS01111">
    <property type="entry name" value="RNA_POL_K_14KD"/>
    <property type="match status" value="1"/>
</dbReference>
<dbReference type="GO" id="GO:0042797">
    <property type="term" value="P:tRNA transcription by RNA polymerase III"/>
    <property type="evidence" value="ECO:0007669"/>
    <property type="project" value="TreeGrafter"/>
</dbReference>
<dbReference type="InterPro" id="IPR006111">
    <property type="entry name" value="Rpo6/Rpb6"/>
</dbReference>
<dbReference type="AlphaFoldDB" id="A0A7J4IRR7"/>
<name>A0A7J4IRR7_9ARCH</name>
<reference evidence="5" key="1">
    <citation type="journal article" date="2020" name="bioRxiv">
        <title>A rank-normalized archaeal taxonomy based on genome phylogeny resolves widespread incomplete and uneven classifications.</title>
        <authorList>
            <person name="Rinke C."/>
            <person name="Chuvochina M."/>
            <person name="Mussig A.J."/>
            <person name="Chaumeil P.-A."/>
            <person name="Waite D.W."/>
            <person name="Whitman W.B."/>
            <person name="Parks D.H."/>
            <person name="Hugenholtz P."/>
        </authorList>
    </citation>
    <scope>NUCLEOTIDE SEQUENCE [LARGE SCALE GENOMIC DNA]</scope>
</reference>
<dbReference type="GO" id="GO:0003677">
    <property type="term" value="F:DNA binding"/>
    <property type="evidence" value="ECO:0007669"/>
    <property type="project" value="InterPro"/>
</dbReference>
<dbReference type="Proteomes" id="UP000683213">
    <property type="component" value="Unassembled WGS sequence"/>
</dbReference>
<dbReference type="NCBIfam" id="NF002208">
    <property type="entry name" value="PRK01099.1-3"/>
    <property type="match status" value="1"/>
</dbReference>
<accession>A0A7J4IRR7</accession>
<evidence type="ECO:0000313" key="4">
    <source>
        <dbReference type="EMBL" id="MBS3059326.1"/>
    </source>
</evidence>
<dbReference type="PANTHER" id="PTHR47227:SF5">
    <property type="entry name" value="DNA-DIRECTED RNA POLYMERASES I, II, AND III SUBUNIT RPABC2"/>
    <property type="match status" value="1"/>
</dbReference>
<dbReference type="GO" id="GO:0006366">
    <property type="term" value="P:transcription by RNA polymerase II"/>
    <property type="evidence" value="ECO:0007669"/>
    <property type="project" value="TreeGrafter"/>
</dbReference>
<evidence type="ECO:0000256" key="2">
    <source>
        <dbReference type="ARBA" id="ARBA00023163"/>
    </source>
</evidence>
<dbReference type="GO" id="GO:0000428">
    <property type="term" value="C:DNA-directed RNA polymerase complex"/>
    <property type="evidence" value="ECO:0007669"/>
    <property type="project" value="UniProtKB-KW"/>
</dbReference>
<dbReference type="EC" id="2.7.7.6" evidence="4"/>
<keyword evidence="4" id="KW-0548">Nucleotidyltransferase</keyword>
<dbReference type="EMBL" id="DUFG01000013">
    <property type="protein sequence ID" value="HIH08198.1"/>
    <property type="molecule type" value="Genomic_DNA"/>
</dbReference>
<reference evidence="4" key="2">
    <citation type="submission" date="2021-03" db="EMBL/GenBank/DDBJ databases">
        <authorList>
            <person name="Jaffe A."/>
        </authorList>
    </citation>
    <scope>NUCLEOTIDE SEQUENCE</scope>
    <source>
        <strain evidence="4">RIFCSPHIGHO2_01_FULL_GW2011_AR10_43_9</strain>
    </source>
</reference>
<proteinExistence type="predicted"/>
<protein>
    <submittedName>
        <fullName evidence="3">DNA-directed RNA polymerase subunit K</fullName>
        <ecNumber evidence="4">2.7.7.6</ecNumber>
    </submittedName>
</protein>
<dbReference type="Pfam" id="PF01192">
    <property type="entry name" value="RNA_pol_Rpb6"/>
    <property type="match status" value="1"/>
</dbReference>
<dbReference type="PIRSF" id="PIRSF000778">
    <property type="entry name" value="RpoK/RPB6"/>
    <property type="match status" value="1"/>
</dbReference>
<comment type="caution">
    <text evidence="3">The sequence shown here is derived from an EMBL/GenBank/DDBJ whole genome shotgun (WGS) entry which is preliminary data.</text>
</comment>
<keyword evidence="1 3" id="KW-0240">DNA-directed RNA polymerase</keyword>
<keyword evidence="2" id="KW-0804">Transcription</keyword>
<keyword evidence="4" id="KW-0808">Transferase</keyword>
<sequence>MEVLTRFEKTRLISARALQLSLGAPPFLKAKKGMSMLDLANEELNAKLIPLAILRQFPSGEVKKVEVF</sequence>
<reference evidence="4" key="3">
    <citation type="submission" date="2021-05" db="EMBL/GenBank/DDBJ databases">
        <title>Protein family content uncovers lineage relationships and bacterial pathway maintenance mechanisms in DPANN archaea.</title>
        <authorList>
            <person name="Castelle C.J."/>
            <person name="Meheust R."/>
            <person name="Jaffe A.L."/>
            <person name="Seitz K."/>
            <person name="Gong X."/>
            <person name="Baker B.J."/>
            <person name="Banfield J.F."/>
        </authorList>
    </citation>
    <scope>NUCLEOTIDE SEQUENCE</scope>
    <source>
        <strain evidence="4">RIFCSPHIGHO2_01_FULL_GW2011_AR10_43_9</strain>
    </source>
</reference>
<dbReference type="InterPro" id="IPR020708">
    <property type="entry name" value="DNA-dir_RNA_polK_14-18kDa_CS"/>
</dbReference>
<dbReference type="InterPro" id="IPR006110">
    <property type="entry name" value="Pol_omega/Rpo6/RPB6"/>
</dbReference>
<evidence type="ECO:0000313" key="5">
    <source>
        <dbReference type="Proteomes" id="UP000577419"/>
    </source>
</evidence>